<dbReference type="Proteomes" id="UP001431209">
    <property type="component" value="Unassembled WGS sequence"/>
</dbReference>
<feature type="compositionally biased region" description="Low complexity" evidence="1">
    <location>
        <begin position="117"/>
        <end position="130"/>
    </location>
</feature>
<protein>
    <submittedName>
        <fullName evidence="2">Env</fullName>
    </submittedName>
</protein>
<evidence type="ECO:0000256" key="1">
    <source>
        <dbReference type="SAM" id="MobiDB-lite"/>
    </source>
</evidence>
<dbReference type="AlphaFoldDB" id="A0AAW2ZDI1"/>
<comment type="caution">
    <text evidence="3">The sequence shown here is derived from an EMBL/GenBank/DDBJ whole genome shotgun (WGS) entry which is preliminary data.</text>
</comment>
<evidence type="ECO:0000313" key="3">
    <source>
        <dbReference type="EMBL" id="KAL0487495.1"/>
    </source>
</evidence>
<gene>
    <name evidence="2" type="ORF">AKO1_003722</name>
    <name evidence="3" type="ORF">AKO1_004169</name>
</gene>
<organism evidence="3 4">
    <name type="scientific">Acrasis kona</name>
    <dbReference type="NCBI Taxonomy" id="1008807"/>
    <lineage>
        <taxon>Eukaryota</taxon>
        <taxon>Discoba</taxon>
        <taxon>Heterolobosea</taxon>
        <taxon>Tetramitia</taxon>
        <taxon>Eutetramitia</taxon>
        <taxon>Acrasidae</taxon>
        <taxon>Acrasis</taxon>
    </lineage>
</organism>
<accession>A0AAW2ZDI1</accession>
<dbReference type="EMBL" id="JAOPGA020000409">
    <property type="protein sequence ID" value="KAL0478485.1"/>
    <property type="molecule type" value="Genomic_DNA"/>
</dbReference>
<feature type="compositionally biased region" description="Low complexity" evidence="1">
    <location>
        <begin position="142"/>
        <end position="159"/>
    </location>
</feature>
<proteinExistence type="predicted"/>
<feature type="region of interest" description="Disordered" evidence="1">
    <location>
        <begin position="112"/>
        <end position="159"/>
    </location>
</feature>
<evidence type="ECO:0000313" key="2">
    <source>
        <dbReference type="EMBL" id="KAL0478485.1"/>
    </source>
</evidence>
<keyword evidence="4" id="KW-1185">Reference proteome</keyword>
<name>A0AAW2ZDI1_9EUKA</name>
<dbReference type="EMBL" id="JAOPGA020001346">
    <property type="protein sequence ID" value="KAL0487495.1"/>
    <property type="molecule type" value="Genomic_DNA"/>
</dbReference>
<sequence length="210" mass="23483">MNRNSKSDRTQRISNSICCLFPRFDSVAVKDTVASTHNNPDDENVVLSVLEKIVNLIEEEDRAVQYLTIDHGKMMEMYSNACQSPRQLSRDIYTGLNTPKSPILTMSPRCFPRRCSESPSPRSPITISSRNTTSPFQSPRMSPVVQNVSSSPYSSPLPNSENIMCHRRMSFAEGITRAPPAQPEASVDYDSDVEVVTDSFDAYDSYISDS</sequence>
<feature type="compositionally biased region" description="Polar residues" evidence="1">
    <location>
        <begin position="131"/>
        <end position="140"/>
    </location>
</feature>
<evidence type="ECO:0000313" key="4">
    <source>
        <dbReference type="Proteomes" id="UP001431209"/>
    </source>
</evidence>
<reference evidence="3 4" key="1">
    <citation type="submission" date="2024-03" db="EMBL/GenBank/DDBJ databases">
        <title>The Acrasis kona genome and developmental transcriptomes reveal deep origins of eukaryotic multicellular pathways.</title>
        <authorList>
            <person name="Sheikh S."/>
            <person name="Fu C.-J."/>
            <person name="Brown M.W."/>
            <person name="Baldauf S.L."/>
        </authorList>
    </citation>
    <scope>NUCLEOTIDE SEQUENCE [LARGE SCALE GENOMIC DNA]</scope>
    <source>
        <strain evidence="3 4">ATCC MYA-3509</strain>
    </source>
</reference>